<gene>
    <name evidence="1" type="ORF">KSP40_PGU017814</name>
</gene>
<reference evidence="1 2" key="1">
    <citation type="journal article" date="2022" name="Nat. Plants">
        <title>Genomes of leafy and leafless Platanthera orchids illuminate the evolution of mycoheterotrophy.</title>
        <authorList>
            <person name="Li M.H."/>
            <person name="Liu K.W."/>
            <person name="Li Z."/>
            <person name="Lu H.C."/>
            <person name="Ye Q.L."/>
            <person name="Zhang D."/>
            <person name="Wang J.Y."/>
            <person name="Li Y.F."/>
            <person name="Zhong Z.M."/>
            <person name="Liu X."/>
            <person name="Yu X."/>
            <person name="Liu D.K."/>
            <person name="Tu X.D."/>
            <person name="Liu B."/>
            <person name="Hao Y."/>
            <person name="Liao X.Y."/>
            <person name="Jiang Y.T."/>
            <person name="Sun W.H."/>
            <person name="Chen J."/>
            <person name="Chen Y.Q."/>
            <person name="Ai Y."/>
            <person name="Zhai J.W."/>
            <person name="Wu S.S."/>
            <person name="Zhou Z."/>
            <person name="Hsiao Y.Y."/>
            <person name="Wu W.L."/>
            <person name="Chen Y.Y."/>
            <person name="Lin Y.F."/>
            <person name="Hsu J.L."/>
            <person name="Li C.Y."/>
            <person name="Wang Z.W."/>
            <person name="Zhao X."/>
            <person name="Zhong W.Y."/>
            <person name="Ma X.K."/>
            <person name="Ma L."/>
            <person name="Huang J."/>
            <person name="Chen G.Z."/>
            <person name="Huang M.Z."/>
            <person name="Huang L."/>
            <person name="Peng D.H."/>
            <person name="Luo Y.B."/>
            <person name="Zou S.Q."/>
            <person name="Chen S.P."/>
            <person name="Lan S."/>
            <person name="Tsai W.C."/>
            <person name="Van de Peer Y."/>
            <person name="Liu Z.J."/>
        </authorList>
    </citation>
    <scope>NUCLEOTIDE SEQUENCE [LARGE SCALE GENOMIC DNA]</scope>
    <source>
        <strain evidence="1">Lor288</strain>
    </source>
</reference>
<organism evidence="1 2">
    <name type="scientific">Platanthera guangdongensis</name>
    <dbReference type="NCBI Taxonomy" id="2320717"/>
    <lineage>
        <taxon>Eukaryota</taxon>
        <taxon>Viridiplantae</taxon>
        <taxon>Streptophyta</taxon>
        <taxon>Embryophyta</taxon>
        <taxon>Tracheophyta</taxon>
        <taxon>Spermatophyta</taxon>
        <taxon>Magnoliopsida</taxon>
        <taxon>Liliopsida</taxon>
        <taxon>Asparagales</taxon>
        <taxon>Orchidaceae</taxon>
        <taxon>Orchidoideae</taxon>
        <taxon>Orchideae</taxon>
        <taxon>Orchidinae</taxon>
        <taxon>Platanthera</taxon>
    </lineage>
</organism>
<evidence type="ECO:0008006" key="3">
    <source>
        <dbReference type="Google" id="ProtNLM"/>
    </source>
</evidence>
<comment type="caution">
    <text evidence="1">The sequence shown here is derived from an EMBL/GenBank/DDBJ whole genome shotgun (WGS) entry which is preliminary data.</text>
</comment>
<dbReference type="Proteomes" id="UP001412067">
    <property type="component" value="Unassembled WGS sequence"/>
</dbReference>
<evidence type="ECO:0000313" key="2">
    <source>
        <dbReference type="Proteomes" id="UP001412067"/>
    </source>
</evidence>
<sequence>MRLGAVLILQATVYKLRVPESICVSIIIKFYGLEVGGMLRSAAAVRRENKRLSSASAGIAPTIPCGMENSSLPSRSPSFPVPNSGRPYQIEPKLLPFR</sequence>
<protein>
    <recommendedName>
        <fullName evidence="3">Secreted protein</fullName>
    </recommendedName>
</protein>
<name>A0ABR2M7C8_9ASPA</name>
<accession>A0ABR2M7C8</accession>
<evidence type="ECO:0000313" key="1">
    <source>
        <dbReference type="EMBL" id="KAK8959786.1"/>
    </source>
</evidence>
<proteinExistence type="predicted"/>
<dbReference type="EMBL" id="JBBWWR010000011">
    <property type="protein sequence ID" value="KAK8959786.1"/>
    <property type="molecule type" value="Genomic_DNA"/>
</dbReference>
<keyword evidence="2" id="KW-1185">Reference proteome</keyword>